<dbReference type="Pfam" id="PF00172">
    <property type="entry name" value="Zn_clus"/>
    <property type="match status" value="1"/>
</dbReference>
<proteinExistence type="predicted"/>
<dbReference type="OrthoDB" id="5121955at2759"/>
<dbReference type="GO" id="GO:0006351">
    <property type="term" value="P:DNA-templated transcription"/>
    <property type="evidence" value="ECO:0007669"/>
    <property type="project" value="InterPro"/>
</dbReference>
<dbReference type="GeneID" id="27358152"/>
<dbReference type="InterPro" id="IPR036864">
    <property type="entry name" value="Zn2-C6_fun-type_DNA-bd_sf"/>
</dbReference>
<dbReference type="CDD" id="cd12148">
    <property type="entry name" value="fungal_TF_MHR"/>
    <property type="match status" value="1"/>
</dbReference>
<evidence type="ECO:0000256" key="2">
    <source>
        <dbReference type="ARBA" id="ARBA00023015"/>
    </source>
</evidence>
<keyword evidence="4" id="KW-0804">Transcription</keyword>
<keyword evidence="5" id="KW-0539">Nucleus</keyword>
<dbReference type="AlphaFoldDB" id="A0A0D2BYM3"/>
<dbReference type="SUPFAM" id="SSF57701">
    <property type="entry name" value="Zn2/Cys6 DNA-binding domain"/>
    <property type="match status" value="1"/>
</dbReference>
<dbReference type="PROSITE" id="PS00463">
    <property type="entry name" value="ZN2_CY6_FUNGAL_1"/>
    <property type="match status" value="1"/>
</dbReference>
<dbReference type="InterPro" id="IPR007219">
    <property type="entry name" value="XnlR_reg_dom"/>
</dbReference>
<evidence type="ECO:0000256" key="1">
    <source>
        <dbReference type="ARBA" id="ARBA00022723"/>
    </source>
</evidence>
<evidence type="ECO:0000256" key="4">
    <source>
        <dbReference type="ARBA" id="ARBA00023163"/>
    </source>
</evidence>
<evidence type="ECO:0000259" key="6">
    <source>
        <dbReference type="PROSITE" id="PS50048"/>
    </source>
</evidence>
<dbReference type="GO" id="GO:0008270">
    <property type="term" value="F:zinc ion binding"/>
    <property type="evidence" value="ECO:0007669"/>
    <property type="project" value="InterPro"/>
</dbReference>
<dbReference type="Pfam" id="PF04082">
    <property type="entry name" value="Fungal_trans"/>
    <property type="match status" value="1"/>
</dbReference>
<name>A0A0D2BYM3_9EURO</name>
<dbReference type="CDD" id="cd00067">
    <property type="entry name" value="GAL4"/>
    <property type="match status" value="1"/>
</dbReference>
<dbReference type="Proteomes" id="UP000053342">
    <property type="component" value="Unassembled WGS sequence"/>
</dbReference>
<protein>
    <recommendedName>
        <fullName evidence="6">Zn(2)-C6 fungal-type domain-containing protein</fullName>
    </recommendedName>
</protein>
<organism evidence="7 8">
    <name type="scientific">Exophiala oligosperma</name>
    <dbReference type="NCBI Taxonomy" id="215243"/>
    <lineage>
        <taxon>Eukaryota</taxon>
        <taxon>Fungi</taxon>
        <taxon>Dikarya</taxon>
        <taxon>Ascomycota</taxon>
        <taxon>Pezizomycotina</taxon>
        <taxon>Eurotiomycetes</taxon>
        <taxon>Chaetothyriomycetidae</taxon>
        <taxon>Chaetothyriales</taxon>
        <taxon>Herpotrichiellaceae</taxon>
        <taxon>Exophiala</taxon>
    </lineage>
</organism>
<dbReference type="GO" id="GO:0000981">
    <property type="term" value="F:DNA-binding transcription factor activity, RNA polymerase II-specific"/>
    <property type="evidence" value="ECO:0007669"/>
    <property type="project" value="InterPro"/>
</dbReference>
<keyword evidence="1" id="KW-0479">Metal-binding</keyword>
<dbReference type="PANTHER" id="PTHR47425:SF3">
    <property type="entry name" value="ZN(II)2CYS6 TRANSCRIPTION FACTOR (EUROFUNG)"/>
    <property type="match status" value="1"/>
</dbReference>
<keyword evidence="8" id="KW-1185">Reference proteome</keyword>
<accession>A0A0D2BYM3</accession>
<dbReference type="HOGENOM" id="CLU_006329_1_4_1"/>
<dbReference type="InterPro" id="IPR052761">
    <property type="entry name" value="Fungal_Detox/Toxin_TFs"/>
</dbReference>
<reference evidence="7 8" key="1">
    <citation type="submission" date="2015-01" db="EMBL/GenBank/DDBJ databases">
        <title>The Genome Sequence of Exophiala oligosperma CBS72588.</title>
        <authorList>
            <consortium name="The Broad Institute Genomics Platform"/>
            <person name="Cuomo C."/>
            <person name="de Hoog S."/>
            <person name="Gorbushina A."/>
            <person name="Stielow B."/>
            <person name="Teixiera M."/>
            <person name="Abouelleil A."/>
            <person name="Chapman S.B."/>
            <person name="Priest M."/>
            <person name="Young S.K."/>
            <person name="Wortman J."/>
            <person name="Nusbaum C."/>
            <person name="Birren B."/>
        </authorList>
    </citation>
    <scope>NUCLEOTIDE SEQUENCE [LARGE SCALE GENOMIC DNA]</scope>
    <source>
        <strain evidence="7 8">CBS 72588</strain>
    </source>
</reference>
<dbReference type="GO" id="GO:0003677">
    <property type="term" value="F:DNA binding"/>
    <property type="evidence" value="ECO:0007669"/>
    <property type="project" value="UniProtKB-KW"/>
</dbReference>
<dbReference type="EMBL" id="KN847336">
    <property type="protein sequence ID" value="KIW42537.1"/>
    <property type="molecule type" value="Genomic_DNA"/>
</dbReference>
<gene>
    <name evidence="7" type="ORF">PV06_06078</name>
</gene>
<dbReference type="VEuPathDB" id="FungiDB:PV06_06078"/>
<sequence length="663" mass="73438">MLRRRAPRACLSCRNQKIKCDVLQAGNPCSNCSRTQTQCSVVLARKRRRGKGAKTGAIPESNTHTFEVDLPHEDSLFHSGPVNNALNLEASNHGYHMVSSLAWPRSDNDANASKGIHSPQSDLGPEHAVSMEALFQSEDTSQHQEGPSLQPDLPSYIAALPSGLDPDVLRFLQHKGALVPPSLMMTDELIRAYVCYVHPFMPLLDMGPFFRAIDSEGVNTKVSILLFQAVMFAGVTFVNKECLKRAGFQSHNQARTAFFDRVKLLYNADIESDPITLIQVLLLIAFYHDEPGGMKGRRYFLSSALSFAANLGLDGSFELETLPLTYRKFRRRLWSCGLMIDASVSMSDRRAACIRPRDLTAPALQLGDLNNEDLSEVLDWYYMRDRETDARILRKLSIMNIKLYVLIDRILNILYTPTTIHSGNLAVDTKTVLVPKTSDTFAPDCVTLDRELREWYAELSNTEGSNVGRDHRRNGRVVGVHSAIVEMLYNTALILVHRPHDAVKHPDNSAARSLRDFSETVTKQAARRVTDIATPLQEGDLLRFLPPVGATALLNAAMEHVKDALPGDTAINSGGRSYLDQTKMLLVDLQDVYGSAGSAVRVIESVCTRSSFFTESRLQAGNHEGCHTHASPELLDTGHAAQLLSSGRLDIAACESIDWSVVR</sequence>
<evidence type="ECO:0000256" key="5">
    <source>
        <dbReference type="ARBA" id="ARBA00023242"/>
    </source>
</evidence>
<evidence type="ECO:0000313" key="7">
    <source>
        <dbReference type="EMBL" id="KIW42537.1"/>
    </source>
</evidence>
<keyword evidence="3" id="KW-0238">DNA-binding</keyword>
<evidence type="ECO:0000313" key="8">
    <source>
        <dbReference type="Proteomes" id="UP000053342"/>
    </source>
</evidence>
<dbReference type="PROSITE" id="PS50048">
    <property type="entry name" value="ZN2_CY6_FUNGAL_2"/>
    <property type="match status" value="1"/>
</dbReference>
<evidence type="ECO:0000256" key="3">
    <source>
        <dbReference type="ARBA" id="ARBA00023125"/>
    </source>
</evidence>
<feature type="domain" description="Zn(2)-C6 fungal-type" evidence="6">
    <location>
        <begin position="9"/>
        <end position="41"/>
    </location>
</feature>
<dbReference type="Gene3D" id="4.10.240.10">
    <property type="entry name" value="Zn(2)-C6 fungal-type DNA-binding domain"/>
    <property type="match status" value="1"/>
</dbReference>
<dbReference type="RefSeq" id="XP_016262753.1">
    <property type="nucleotide sequence ID" value="XM_016407149.1"/>
</dbReference>
<dbReference type="SMART" id="SM00066">
    <property type="entry name" value="GAL4"/>
    <property type="match status" value="1"/>
</dbReference>
<dbReference type="PANTHER" id="PTHR47425">
    <property type="entry name" value="FARB-RELATED"/>
    <property type="match status" value="1"/>
</dbReference>
<dbReference type="InterPro" id="IPR001138">
    <property type="entry name" value="Zn2Cys6_DnaBD"/>
</dbReference>
<keyword evidence="2" id="KW-0805">Transcription regulation</keyword>